<reference evidence="5" key="1">
    <citation type="submission" date="2016-10" db="EMBL/GenBank/DDBJ databases">
        <authorList>
            <person name="Varghese N."/>
            <person name="Submissions S."/>
        </authorList>
    </citation>
    <scope>NUCLEOTIDE SEQUENCE [LARGE SCALE GENOMIC DNA]</scope>
    <source>
        <strain evidence="5">CGMCC 1.8895</strain>
    </source>
</reference>
<keyword evidence="2" id="KW-0418">Kinase</keyword>
<dbReference type="Proteomes" id="UP000199008">
    <property type="component" value="Unassembled WGS sequence"/>
</dbReference>
<dbReference type="Pfam" id="PF03976">
    <property type="entry name" value="PPK2"/>
    <property type="match status" value="1"/>
</dbReference>
<evidence type="ECO:0000259" key="3">
    <source>
        <dbReference type="Pfam" id="PF03976"/>
    </source>
</evidence>
<dbReference type="GO" id="GO:0006797">
    <property type="term" value="P:polyphosphate metabolic process"/>
    <property type="evidence" value="ECO:0007669"/>
    <property type="project" value="InterPro"/>
</dbReference>
<dbReference type="PANTHER" id="PTHR34383:SF3">
    <property type="entry name" value="POLYPHOSPHATE:AMP PHOSPHOTRANSFERASE"/>
    <property type="match status" value="1"/>
</dbReference>
<dbReference type="Gene3D" id="3.40.50.300">
    <property type="entry name" value="P-loop containing nucleotide triphosphate hydrolases"/>
    <property type="match status" value="1"/>
</dbReference>
<dbReference type="InterPro" id="IPR027417">
    <property type="entry name" value="P-loop_NTPase"/>
</dbReference>
<sequence>METLKALHWKLFAEGKSGIMVVLQALDAAGKDEAISFVFSNLNAQGLRTTSFGKPSETEKKHDYLWRLHDGLPARGEISLLNRSYYEEVIVKQVHNDIEDYEYPPGTKIEDVWQMRYRQLNDHEKYLVENNIHVIKFFFHVSESEQKDRLLKRMKNEDRQWEFSFNDVEEREYWDDYQKVFNDVLNNTSSSYAPWYVLPADNEWLSRAVITKVMNEKLKEINPDFPTISKDKEKELKDYIDKLEKE</sequence>
<accession>A0A1G9BZT5</accession>
<evidence type="ECO:0000313" key="5">
    <source>
        <dbReference type="Proteomes" id="UP000199008"/>
    </source>
</evidence>
<dbReference type="SUPFAM" id="SSF52540">
    <property type="entry name" value="P-loop containing nucleoside triphosphate hydrolases"/>
    <property type="match status" value="1"/>
</dbReference>
<dbReference type="AlphaFoldDB" id="A0A1G9BZT5"/>
<dbReference type="PANTHER" id="PTHR34383">
    <property type="entry name" value="POLYPHOSPHATE:AMP PHOSPHOTRANSFERASE-RELATED"/>
    <property type="match status" value="1"/>
</dbReference>
<organism evidence="4 5">
    <name type="scientific">Lacicoccus qingdaonensis</name>
    <dbReference type="NCBI Taxonomy" id="576118"/>
    <lineage>
        <taxon>Bacteria</taxon>
        <taxon>Bacillati</taxon>
        <taxon>Bacillota</taxon>
        <taxon>Bacilli</taxon>
        <taxon>Bacillales</taxon>
        <taxon>Salinicoccaceae</taxon>
        <taxon>Lacicoccus</taxon>
    </lineage>
</organism>
<evidence type="ECO:0000256" key="1">
    <source>
        <dbReference type="ARBA" id="ARBA00022679"/>
    </source>
</evidence>
<proteinExistence type="predicted"/>
<dbReference type="EMBL" id="FNFY01000003">
    <property type="protein sequence ID" value="SDK44956.1"/>
    <property type="molecule type" value="Genomic_DNA"/>
</dbReference>
<name>A0A1G9BZT5_9BACL</name>
<gene>
    <name evidence="4" type="ORF">SAMN05216216_103166</name>
</gene>
<dbReference type="RefSeq" id="WP_245696536.1">
    <property type="nucleotide sequence ID" value="NZ_FNFY01000003.1"/>
</dbReference>
<protein>
    <submittedName>
        <fullName evidence="4">Polyphosphate:nucleotide phosphotransferase, PPK2 family</fullName>
    </submittedName>
</protein>
<evidence type="ECO:0000256" key="2">
    <source>
        <dbReference type="ARBA" id="ARBA00022777"/>
    </source>
</evidence>
<dbReference type="STRING" id="576118.SAMN05216216_103166"/>
<dbReference type="InterPro" id="IPR022488">
    <property type="entry name" value="PPK2-related"/>
</dbReference>
<dbReference type="InterPro" id="IPR022300">
    <property type="entry name" value="PPK2-rel_1"/>
</dbReference>
<keyword evidence="1 4" id="KW-0808">Transferase</keyword>
<dbReference type="GO" id="GO:0008976">
    <property type="term" value="F:polyphosphate kinase activity"/>
    <property type="evidence" value="ECO:0007669"/>
    <property type="project" value="InterPro"/>
</dbReference>
<dbReference type="NCBIfam" id="TIGR03709">
    <property type="entry name" value="PPK2_rel_1"/>
    <property type="match status" value="1"/>
</dbReference>
<feature type="domain" description="Polyphosphate kinase-2-related" evidence="3">
    <location>
        <begin position="4"/>
        <end position="223"/>
    </location>
</feature>
<keyword evidence="5" id="KW-1185">Reference proteome</keyword>
<dbReference type="PIRSF" id="PIRSF028756">
    <property type="entry name" value="PPK2_prd"/>
    <property type="match status" value="1"/>
</dbReference>
<evidence type="ECO:0000313" key="4">
    <source>
        <dbReference type="EMBL" id="SDK44956.1"/>
    </source>
</evidence>
<dbReference type="InterPro" id="IPR016898">
    <property type="entry name" value="Polyphosphate_phosphotransfera"/>
</dbReference>